<sequence>MQHLTERRLIGSVTASYYVTIAGNYDVVIRSQVVEEEVIKLETRKIEYGSAFLGFPGARRLGMESYAHHGDSKLRL</sequence>
<comment type="caution">
    <text evidence="1">The sequence shown here is derived from an EMBL/GenBank/DDBJ whole genome shotgun (WGS) entry which is preliminary data.</text>
</comment>
<proteinExistence type="predicted"/>
<gene>
    <name evidence="1" type="ORF">AGOR_G00064090</name>
</gene>
<dbReference type="EMBL" id="JAERUA010000005">
    <property type="protein sequence ID" value="KAI1899662.1"/>
    <property type="molecule type" value="Genomic_DNA"/>
</dbReference>
<reference evidence="1" key="1">
    <citation type="submission" date="2021-01" db="EMBL/GenBank/DDBJ databases">
        <authorList>
            <person name="Zahm M."/>
            <person name="Roques C."/>
            <person name="Cabau C."/>
            <person name="Klopp C."/>
            <person name="Donnadieu C."/>
            <person name="Jouanno E."/>
            <person name="Lampietro C."/>
            <person name="Louis A."/>
            <person name="Herpin A."/>
            <person name="Echchiki A."/>
            <person name="Berthelot C."/>
            <person name="Parey E."/>
            <person name="Roest-Crollius H."/>
            <person name="Braasch I."/>
            <person name="Postlethwait J."/>
            <person name="Bobe J."/>
            <person name="Montfort J."/>
            <person name="Bouchez O."/>
            <person name="Begum T."/>
            <person name="Mejri S."/>
            <person name="Adams A."/>
            <person name="Chen W.-J."/>
            <person name="Guiguen Y."/>
        </authorList>
    </citation>
    <scope>NUCLEOTIDE SEQUENCE</scope>
    <source>
        <tissue evidence="1">Blood</tissue>
    </source>
</reference>
<accession>A0A8T3DSC1</accession>
<protein>
    <submittedName>
        <fullName evidence="1">Uncharacterized protein</fullName>
    </submittedName>
</protein>
<keyword evidence="2" id="KW-1185">Reference proteome</keyword>
<organism evidence="1 2">
    <name type="scientific">Albula goreensis</name>
    <dbReference type="NCBI Taxonomy" id="1534307"/>
    <lineage>
        <taxon>Eukaryota</taxon>
        <taxon>Metazoa</taxon>
        <taxon>Chordata</taxon>
        <taxon>Craniata</taxon>
        <taxon>Vertebrata</taxon>
        <taxon>Euteleostomi</taxon>
        <taxon>Actinopterygii</taxon>
        <taxon>Neopterygii</taxon>
        <taxon>Teleostei</taxon>
        <taxon>Albuliformes</taxon>
        <taxon>Albulidae</taxon>
        <taxon>Albula</taxon>
    </lineage>
</organism>
<evidence type="ECO:0000313" key="2">
    <source>
        <dbReference type="Proteomes" id="UP000829720"/>
    </source>
</evidence>
<dbReference type="Proteomes" id="UP000829720">
    <property type="component" value="Unassembled WGS sequence"/>
</dbReference>
<dbReference type="AlphaFoldDB" id="A0A8T3DSC1"/>
<name>A0A8T3DSC1_9TELE</name>
<evidence type="ECO:0000313" key="1">
    <source>
        <dbReference type="EMBL" id="KAI1899662.1"/>
    </source>
</evidence>